<dbReference type="FunFam" id="3.40.50.920:FF:000010">
    <property type="entry name" value="Pyruvate ferredoxin oxidoreductase, alpha subunit"/>
    <property type="match status" value="1"/>
</dbReference>
<dbReference type="InterPro" id="IPR009014">
    <property type="entry name" value="Transketo_C/PFOR_II"/>
</dbReference>
<dbReference type="Pfam" id="PF17147">
    <property type="entry name" value="PFOR_II"/>
    <property type="match status" value="1"/>
</dbReference>
<proteinExistence type="inferred from homology"/>
<dbReference type="OrthoDB" id="9794954at2"/>
<dbReference type="FunFam" id="3.40.50.970:FF:000012">
    <property type="entry name" value="Pyruvate:ferredoxin (Flavodoxin) oxidoreductase"/>
    <property type="match status" value="1"/>
</dbReference>
<dbReference type="GO" id="GO:0016903">
    <property type="term" value="F:oxidoreductase activity, acting on the aldehyde or oxo group of donors"/>
    <property type="evidence" value="ECO:0007669"/>
    <property type="project" value="UniProtKB-ARBA"/>
</dbReference>
<dbReference type="EMBL" id="CP035281">
    <property type="protein sequence ID" value="QAT43005.1"/>
    <property type="molecule type" value="Genomic_DNA"/>
</dbReference>
<keyword evidence="2" id="KW-0560">Oxidoreductase</keyword>
<dbReference type="AlphaFoldDB" id="A0A410PVQ5"/>
<organism evidence="5 6">
    <name type="scientific">Aminipila luticellarii</name>
    <dbReference type="NCBI Taxonomy" id="2507160"/>
    <lineage>
        <taxon>Bacteria</taxon>
        <taxon>Bacillati</taxon>
        <taxon>Bacillota</taxon>
        <taxon>Clostridia</taxon>
        <taxon>Peptostreptococcales</taxon>
        <taxon>Anaerovoracaceae</taxon>
        <taxon>Aminipila</taxon>
    </lineage>
</organism>
<dbReference type="Gene3D" id="3.40.50.920">
    <property type="match status" value="1"/>
</dbReference>
<dbReference type="InterPro" id="IPR002880">
    <property type="entry name" value="Pyrv_Fd/Flavodoxin_OxRdtase_N"/>
</dbReference>
<dbReference type="RefSeq" id="WP_128745654.1">
    <property type="nucleotide sequence ID" value="NZ_CP035281.1"/>
</dbReference>
<dbReference type="Pfam" id="PF01855">
    <property type="entry name" value="POR_N"/>
    <property type="match status" value="1"/>
</dbReference>
<evidence type="ECO:0000313" key="5">
    <source>
        <dbReference type="EMBL" id="QAT43005.1"/>
    </source>
</evidence>
<dbReference type="PANTHER" id="PTHR32154:SF0">
    <property type="entry name" value="PYRUVATE-FLAVODOXIN OXIDOREDUCTASE-RELATED"/>
    <property type="match status" value="1"/>
</dbReference>
<comment type="similarity">
    <text evidence="1">Belongs to the pyruvate:ferredoxin/flavodoxin oxidoreductase family.</text>
</comment>
<dbReference type="Proteomes" id="UP000287601">
    <property type="component" value="Chromosome"/>
</dbReference>
<dbReference type="Gene3D" id="3.40.50.970">
    <property type="match status" value="1"/>
</dbReference>
<dbReference type="SUPFAM" id="SSF52922">
    <property type="entry name" value="TK C-terminal domain-like"/>
    <property type="match status" value="1"/>
</dbReference>
<dbReference type="InterPro" id="IPR029061">
    <property type="entry name" value="THDP-binding"/>
</dbReference>
<evidence type="ECO:0000256" key="1">
    <source>
        <dbReference type="ARBA" id="ARBA00009032"/>
    </source>
</evidence>
<dbReference type="PANTHER" id="PTHR32154">
    <property type="entry name" value="PYRUVATE-FLAVODOXIN OXIDOREDUCTASE-RELATED"/>
    <property type="match status" value="1"/>
</dbReference>
<gene>
    <name evidence="5" type="primary">porA</name>
    <name evidence="5" type="ORF">EQM06_07025</name>
</gene>
<evidence type="ECO:0000256" key="2">
    <source>
        <dbReference type="ARBA" id="ARBA00023002"/>
    </source>
</evidence>
<name>A0A410PVQ5_9FIRM</name>
<evidence type="ECO:0000259" key="3">
    <source>
        <dbReference type="Pfam" id="PF01855"/>
    </source>
</evidence>
<feature type="domain" description="Pyruvate:ferredoxin oxidoreductase core" evidence="4">
    <location>
        <begin position="262"/>
        <end position="366"/>
    </location>
</feature>
<feature type="domain" description="Pyruvate flavodoxin/ferredoxin oxidoreductase pyrimidine binding" evidence="3">
    <location>
        <begin position="16"/>
        <end position="240"/>
    </location>
</feature>
<dbReference type="SUPFAM" id="SSF52518">
    <property type="entry name" value="Thiamin diphosphate-binding fold (THDP-binding)"/>
    <property type="match status" value="1"/>
</dbReference>
<dbReference type="GO" id="GO:0019752">
    <property type="term" value="P:carboxylic acid metabolic process"/>
    <property type="evidence" value="ECO:0007669"/>
    <property type="project" value="UniProtKB-ARBA"/>
</dbReference>
<keyword evidence="6" id="KW-1185">Reference proteome</keyword>
<evidence type="ECO:0000259" key="4">
    <source>
        <dbReference type="Pfam" id="PF17147"/>
    </source>
</evidence>
<evidence type="ECO:0000313" key="6">
    <source>
        <dbReference type="Proteomes" id="UP000287601"/>
    </source>
</evidence>
<dbReference type="CDD" id="cd07034">
    <property type="entry name" value="TPP_PYR_PFOR_IOR-alpha_like"/>
    <property type="match status" value="1"/>
</dbReference>
<protein>
    <submittedName>
        <fullName evidence="5">Pyruvate ferredoxin oxidoreductase</fullName>
    </submittedName>
</protein>
<sequence length="420" mass="46446">MAIKDRLSGNEAVATAMRQINPDVMGAFPITPSTEIPQYFSSYVANGLVDTEFVAVESEHSAMSTCIAAEAAGARAITATSSCGMALMWELLYVASSFRLPVTMALVNRALTGPININNDHSDSMGARDSGWIQIYSETNQEAYDNFIQAMPIGENKSVRLPVMVCQDGFITSHAVENMELIEDEKVQEFVGEYEPENYLLKKENPLAVGPYGISAYYMEFKKQQAEAMKQAKKVILEVAEDFEKLTGRKYGFFEEFMMEDAETAVVIIGSSAGTGKAAVDLLRQQGKKAGLIKIRVFRPFPMEELAEALAHVKAVAVMDKAESFSAAGGPLFAETRSALYDLSERPKMINYVYGLGGRDITVEDFDSIYAELSQIAESGETGEVYRHIGQREADETQKAVTYKTYQLENNNWRWQSNGL</sequence>
<dbReference type="KEGG" id="amij:EQM06_07025"/>
<keyword evidence="5" id="KW-0670">Pyruvate</keyword>
<reference evidence="5 6" key="1">
    <citation type="submission" date="2019-01" db="EMBL/GenBank/DDBJ databases">
        <title>Draft genomes of a novel of Aminipila strains.</title>
        <authorList>
            <person name="Ma S."/>
        </authorList>
    </citation>
    <scope>NUCLEOTIDE SEQUENCE [LARGE SCALE GENOMIC DNA]</scope>
    <source>
        <strain evidence="6">JN-39</strain>
    </source>
</reference>
<dbReference type="InterPro" id="IPR050722">
    <property type="entry name" value="Pyruvate:ferred/Flavod_OxRd"/>
</dbReference>
<dbReference type="GO" id="GO:0006979">
    <property type="term" value="P:response to oxidative stress"/>
    <property type="evidence" value="ECO:0007669"/>
    <property type="project" value="TreeGrafter"/>
</dbReference>
<dbReference type="InterPro" id="IPR033412">
    <property type="entry name" value="PFOR_II"/>
</dbReference>
<accession>A0A410PVQ5</accession>